<organism evidence="1 2">
    <name type="scientific">Roseburia intestinalis L1-82</name>
    <dbReference type="NCBI Taxonomy" id="536231"/>
    <lineage>
        <taxon>Bacteria</taxon>
        <taxon>Bacillati</taxon>
        <taxon>Bacillota</taxon>
        <taxon>Clostridia</taxon>
        <taxon>Lachnospirales</taxon>
        <taxon>Lachnospiraceae</taxon>
        <taxon>Roseburia</taxon>
    </lineage>
</organism>
<evidence type="ECO:0000313" key="1">
    <source>
        <dbReference type="EMBL" id="EEV02385.1"/>
    </source>
</evidence>
<dbReference type="AlphaFoldDB" id="C7G720"/>
<reference evidence="1 2" key="1">
    <citation type="submission" date="2009-08" db="EMBL/GenBank/DDBJ databases">
        <authorList>
            <person name="Weinstock G."/>
            <person name="Sodergren E."/>
            <person name="Clifton S."/>
            <person name="Fulton L."/>
            <person name="Fulton B."/>
            <person name="Courtney L."/>
            <person name="Fronick C."/>
            <person name="Harrison M."/>
            <person name="Strong C."/>
            <person name="Farmer C."/>
            <person name="Delahaunty K."/>
            <person name="Markovic C."/>
            <person name="Hall O."/>
            <person name="Minx P."/>
            <person name="Tomlinson C."/>
            <person name="Mitreva M."/>
            <person name="Nelson J."/>
            <person name="Hou S."/>
            <person name="Wollam A."/>
            <person name="Pepin K.H."/>
            <person name="Johnson M."/>
            <person name="Bhonagiri V."/>
            <person name="Nash W.E."/>
            <person name="Warren W."/>
            <person name="Chinwalla A."/>
            <person name="Mardis E.R."/>
            <person name="Wilson R.K."/>
        </authorList>
    </citation>
    <scope>NUCLEOTIDE SEQUENCE [LARGE SCALE GENOMIC DNA]</scope>
    <source>
        <strain evidence="1 2">L1-82</strain>
    </source>
</reference>
<dbReference type="Proteomes" id="UP000004828">
    <property type="component" value="Unassembled WGS sequence"/>
</dbReference>
<evidence type="ECO:0000313" key="2">
    <source>
        <dbReference type="Proteomes" id="UP000004828"/>
    </source>
</evidence>
<dbReference type="EMBL" id="ABYJ02000038">
    <property type="protein sequence ID" value="EEV02385.1"/>
    <property type="molecule type" value="Genomic_DNA"/>
</dbReference>
<sequence length="51" mass="6094">MRGLFTHLDCADNDGLPFHEANMKRQFFCYFPLYDNFIFCGKTIRKMEVVI</sequence>
<proteinExistence type="predicted"/>
<protein>
    <submittedName>
        <fullName evidence="1">Uncharacterized protein</fullName>
    </submittedName>
</protein>
<name>C7G720_9FIRM</name>
<gene>
    <name evidence="1" type="ORF">ROSINTL182_05687</name>
</gene>
<accession>C7G720</accession>
<comment type="caution">
    <text evidence="1">The sequence shown here is derived from an EMBL/GenBank/DDBJ whole genome shotgun (WGS) entry which is preliminary data.</text>
</comment>
<dbReference type="HOGENOM" id="CLU_3103377_0_0_9"/>